<keyword evidence="1" id="KW-0378">Hydrolase</keyword>
<dbReference type="Gene3D" id="3.40.50.300">
    <property type="entry name" value="P-loop containing nucleotide triphosphate hydrolases"/>
    <property type="match status" value="1"/>
</dbReference>
<proteinExistence type="inferred from homology"/>
<dbReference type="GO" id="GO:0005524">
    <property type="term" value="F:ATP binding"/>
    <property type="evidence" value="ECO:0007669"/>
    <property type="project" value="UniProtKB-KW"/>
</dbReference>
<dbReference type="GO" id="GO:0043139">
    <property type="term" value="F:5'-3' DNA helicase activity"/>
    <property type="evidence" value="ECO:0007669"/>
    <property type="project" value="UniProtKB-EC"/>
</dbReference>
<keyword evidence="1" id="KW-0227">DNA damage</keyword>
<keyword evidence="1" id="KW-0347">Helicase</keyword>
<dbReference type="InterPro" id="IPR027417">
    <property type="entry name" value="P-loop_NTPase"/>
</dbReference>
<feature type="domain" description="DNA helicase Pif1-like 2B" evidence="3">
    <location>
        <begin position="376"/>
        <end position="422"/>
    </location>
</feature>
<gene>
    <name evidence="4" type="ORF">LIER_36572</name>
</gene>
<dbReference type="EMBL" id="BAABME010016853">
    <property type="protein sequence ID" value="GAA0147725.1"/>
    <property type="molecule type" value="Genomic_DNA"/>
</dbReference>
<organism evidence="4 5">
    <name type="scientific">Lithospermum erythrorhizon</name>
    <name type="common">Purple gromwell</name>
    <name type="synonym">Lithospermum officinale var. erythrorhizon</name>
    <dbReference type="NCBI Taxonomy" id="34254"/>
    <lineage>
        <taxon>Eukaryota</taxon>
        <taxon>Viridiplantae</taxon>
        <taxon>Streptophyta</taxon>
        <taxon>Embryophyta</taxon>
        <taxon>Tracheophyta</taxon>
        <taxon>Spermatophyta</taxon>
        <taxon>Magnoliopsida</taxon>
        <taxon>eudicotyledons</taxon>
        <taxon>Gunneridae</taxon>
        <taxon>Pentapetalae</taxon>
        <taxon>asterids</taxon>
        <taxon>lamiids</taxon>
        <taxon>Boraginales</taxon>
        <taxon>Boraginaceae</taxon>
        <taxon>Boraginoideae</taxon>
        <taxon>Lithospermeae</taxon>
        <taxon>Lithospermum</taxon>
    </lineage>
</organism>
<comment type="caution">
    <text evidence="4">The sequence shown here is derived from an EMBL/GenBank/DDBJ whole genome shotgun (WGS) entry which is preliminary data.</text>
</comment>
<feature type="domain" description="DNA helicase Pif1-like DEAD-box helicase" evidence="2">
    <location>
        <begin position="79"/>
        <end position="285"/>
    </location>
</feature>
<evidence type="ECO:0000259" key="2">
    <source>
        <dbReference type="Pfam" id="PF05970"/>
    </source>
</evidence>
<accession>A0AAV3PBN2</accession>
<dbReference type="Pfam" id="PF05970">
    <property type="entry name" value="PIF1"/>
    <property type="match status" value="1"/>
</dbReference>
<evidence type="ECO:0000313" key="5">
    <source>
        <dbReference type="Proteomes" id="UP001454036"/>
    </source>
</evidence>
<evidence type="ECO:0000259" key="3">
    <source>
        <dbReference type="Pfam" id="PF21530"/>
    </source>
</evidence>
<dbReference type="AlphaFoldDB" id="A0AAV3PBN2"/>
<evidence type="ECO:0000313" key="4">
    <source>
        <dbReference type="EMBL" id="GAA0147725.1"/>
    </source>
</evidence>
<dbReference type="InterPro" id="IPR049163">
    <property type="entry name" value="Pif1-like_2B_dom"/>
</dbReference>
<dbReference type="GO" id="GO:0006310">
    <property type="term" value="P:DNA recombination"/>
    <property type="evidence" value="ECO:0007669"/>
    <property type="project" value="UniProtKB-KW"/>
</dbReference>
<dbReference type="PANTHER" id="PTHR10492">
    <property type="match status" value="1"/>
</dbReference>
<dbReference type="CDD" id="cd18809">
    <property type="entry name" value="SF1_C_RecD"/>
    <property type="match status" value="1"/>
</dbReference>
<evidence type="ECO:0000256" key="1">
    <source>
        <dbReference type="RuleBase" id="RU363044"/>
    </source>
</evidence>
<dbReference type="GO" id="GO:0016787">
    <property type="term" value="F:hydrolase activity"/>
    <property type="evidence" value="ECO:0007669"/>
    <property type="project" value="UniProtKB-KW"/>
</dbReference>
<keyword evidence="5" id="KW-1185">Reference proteome</keyword>
<dbReference type="Proteomes" id="UP001454036">
    <property type="component" value="Unassembled WGS sequence"/>
</dbReference>
<keyword evidence="1" id="KW-0233">DNA recombination</keyword>
<dbReference type="InterPro" id="IPR010285">
    <property type="entry name" value="DNA_helicase_pif1-like_DEAD"/>
</dbReference>
<reference evidence="4 5" key="1">
    <citation type="submission" date="2024-01" db="EMBL/GenBank/DDBJ databases">
        <title>The complete chloroplast genome sequence of Lithospermum erythrorhizon: insights into the phylogenetic relationship among Boraginaceae species and the maternal lineages of purple gromwells.</title>
        <authorList>
            <person name="Okada T."/>
            <person name="Watanabe K."/>
        </authorList>
    </citation>
    <scope>NUCLEOTIDE SEQUENCE [LARGE SCALE GENOMIC DNA]</scope>
</reference>
<keyword evidence="1" id="KW-0067">ATP-binding</keyword>
<comment type="similarity">
    <text evidence="1">Belongs to the helicase family.</text>
</comment>
<dbReference type="Pfam" id="PF21530">
    <property type="entry name" value="Pif1_2B_dom"/>
    <property type="match status" value="1"/>
</dbReference>
<dbReference type="EC" id="5.6.2.3" evidence="1"/>
<dbReference type="GO" id="GO:0006281">
    <property type="term" value="P:DNA repair"/>
    <property type="evidence" value="ECO:0007669"/>
    <property type="project" value="UniProtKB-KW"/>
</dbReference>
<comment type="catalytic activity">
    <reaction evidence="1">
        <text>ATP + H2O = ADP + phosphate + H(+)</text>
        <dbReference type="Rhea" id="RHEA:13065"/>
        <dbReference type="ChEBI" id="CHEBI:15377"/>
        <dbReference type="ChEBI" id="CHEBI:15378"/>
        <dbReference type="ChEBI" id="CHEBI:30616"/>
        <dbReference type="ChEBI" id="CHEBI:43474"/>
        <dbReference type="ChEBI" id="CHEBI:456216"/>
        <dbReference type="EC" id="5.6.2.3"/>
    </reaction>
</comment>
<name>A0AAV3PBN2_LITER</name>
<keyword evidence="1" id="KW-0547">Nucleotide-binding</keyword>
<comment type="cofactor">
    <cofactor evidence="1">
        <name>Mg(2+)</name>
        <dbReference type="ChEBI" id="CHEBI:18420"/>
    </cofactor>
</comment>
<dbReference type="GO" id="GO:0000723">
    <property type="term" value="P:telomere maintenance"/>
    <property type="evidence" value="ECO:0007669"/>
    <property type="project" value="InterPro"/>
</dbReference>
<protein>
    <recommendedName>
        <fullName evidence="1">ATP-dependent DNA helicase</fullName>
        <ecNumber evidence="1">5.6.2.3</ecNumber>
    </recommendedName>
</protein>
<sequence length="505" mass="56989">MAEDFKKVQGGLGLSENDIMFKFLQRINDTLESLGRNINEFHLVSFKFATSESECYIREIIAERNIPVPEEDLHEINVLNKEQKEAYDIIYNNEMTNKGGLYFVDGAGGTGKSFLYKVLLAHSRSKGFTTLIVASSDIAYSGFIGGRTAHSRFKIPIDGGPNKRCQISFQSSESDLISTSKIIIWDEAPMADKYAMHALYKLLQDLCENQDPFGGKLVVFGGDFHQVLPVVRGGGNNEQIEASIMSSPLREHFVKLKLTVNMRARFDPGFVDFLMRIGNGQEPTNSRNEIQILKPMLVRYTTIEESVEQLIKYVYPDINLFERNPFEMMQHVILCPKNEFVDDINSKLINRIPGEEVIYISDDRAKSRADQGDYIEYLNNLEPKGLPQHKLVLKKNSPVILLRNINPVEGLCNGTRLICKQLTPNVVDYALAMIINKAQGQTLDCVGIYLRQPVFTHGQLYVALSRAKTGDKVRLLVVPPTCNDPRTEYTTNVVYDEVLVKASCV</sequence>
<dbReference type="PANTHER" id="PTHR10492:SF57">
    <property type="entry name" value="ATP-DEPENDENT DNA HELICASE"/>
    <property type="match status" value="1"/>
</dbReference>
<keyword evidence="1" id="KW-0234">DNA repair</keyword>
<dbReference type="SUPFAM" id="SSF52540">
    <property type="entry name" value="P-loop containing nucleoside triphosphate hydrolases"/>
    <property type="match status" value="2"/>
</dbReference>